<dbReference type="InterPro" id="IPR049945">
    <property type="entry name" value="AAA_22"/>
</dbReference>
<feature type="domain" description="ORC1/DEAH AAA+ ATPase" evidence="2">
    <location>
        <begin position="99"/>
        <end position="220"/>
    </location>
</feature>
<keyword evidence="4" id="KW-1185">Reference proteome</keyword>
<dbReference type="Proteomes" id="UP001365846">
    <property type="component" value="Unassembled WGS sequence"/>
</dbReference>
<accession>A0ABU8VKQ9</accession>
<proteinExistence type="predicted"/>
<gene>
    <name evidence="3" type="ORF">WKW77_24450</name>
</gene>
<reference evidence="3 4" key="1">
    <citation type="submission" date="2024-03" db="EMBL/GenBank/DDBJ databases">
        <title>Novel species of the genus Variovorax.</title>
        <authorList>
            <person name="Liu Q."/>
            <person name="Xin Y.-H."/>
        </authorList>
    </citation>
    <scope>NUCLEOTIDE SEQUENCE [LARGE SCALE GENOMIC DNA]</scope>
    <source>
        <strain evidence="3 4">KACC 18899</strain>
    </source>
</reference>
<feature type="compositionally biased region" description="Basic and acidic residues" evidence="1">
    <location>
        <begin position="42"/>
        <end position="55"/>
    </location>
</feature>
<evidence type="ECO:0000256" key="1">
    <source>
        <dbReference type="SAM" id="MobiDB-lite"/>
    </source>
</evidence>
<protein>
    <submittedName>
        <fullName evidence="3">AAA family ATPase</fullName>
    </submittedName>
</protein>
<dbReference type="SUPFAM" id="SSF52540">
    <property type="entry name" value="P-loop containing nucleoside triphosphate hydrolases"/>
    <property type="match status" value="1"/>
</dbReference>
<evidence type="ECO:0000313" key="3">
    <source>
        <dbReference type="EMBL" id="MEJ8814259.1"/>
    </source>
</evidence>
<name>A0ABU8VKQ9_9BURK</name>
<dbReference type="Pfam" id="PF13401">
    <property type="entry name" value="AAA_22"/>
    <property type="match status" value="1"/>
</dbReference>
<sequence>MTQKKPVPVGLYPQKAITTFEGWREHVGRPEIKRPKLPLPQEWKKMSPDEKNQSKRERLIWHAELPPIETRKIENIILDTIELASSNYRAGPGARPGFVLEGDGTLGKTTILQLIGRRYEIGVRANFGLSLGEDVGENMFIPVAYITLSGTVTIKSFNREMAKFYGIPVSPHATEPELTEVIELVAGKCGTTLILIDDIHFLKMRNKSGQDVNNHLKALASKIPATFGYAGVDLNESGLFLEGRSEERRARSQTAHRFSRYLLVPFKSNGIDYLAFLKKVEEQLCLVLHKPGDVLSLQEYIHERTKGYTGAIAQLLKLGARKAIREKKERLSIAVLDGIKLANASESSHRRRRG</sequence>
<evidence type="ECO:0000313" key="4">
    <source>
        <dbReference type="Proteomes" id="UP001365846"/>
    </source>
</evidence>
<feature type="region of interest" description="Disordered" evidence="1">
    <location>
        <begin position="34"/>
        <end position="55"/>
    </location>
</feature>
<organism evidence="3 4">
    <name type="scientific">Variovorax ureilyticus</name>
    <dbReference type="NCBI Taxonomy" id="1836198"/>
    <lineage>
        <taxon>Bacteria</taxon>
        <taxon>Pseudomonadati</taxon>
        <taxon>Pseudomonadota</taxon>
        <taxon>Betaproteobacteria</taxon>
        <taxon>Burkholderiales</taxon>
        <taxon>Comamonadaceae</taxon>
        <taxon>Variovorax</taxon>
    </lineage>
</organism>
<comment type="caution">
    <text evidence="3">The sequence shown here is derived from an EMBL/GenBank/DDBJ whole genome shotgun (WGS) entry which is preliminary data.</text>
</comment>
<dbReference type="InterPro" id="IPR027417">
    <property type="entry name" value="P-loop_NTPase"/>
</dbReference>
<evidence type="ECO:0000259" key="2">
    <source>
        <dbReference type="Pfam" id="PF13401"/>
    </source>
</evidence>
<dbReference type="RefSeq" id="WP_340359492.1">
    <property type="nucleotide sequence ID" value="NZ_JBBKZU010000012.1"/>
</dbReference>
<dbReference type="EMBL" id="JBBKZU010000012">
    <property type="protein sequence ID" value="MEJ8814259.1"/>
    <property type="molecule type" value="Genomic_DNA"/>
</dbReference>